<accession>A0ABW6PP56</accession>
<reference evidence="2 3" key="1">
    <citation type="submission" date="2024-10" db="EMBL/GenBank/DDBJ databases">
        <title>The Natural Products Discovery Center: Release of the First 8490 Sequenced Strains for Exploring Actinobacteria Biosynthetic Diversity.</title>
        <authorList>
            <person name="Kalkreuter E."/>
            <person name="Kautsar S.A."/>
            <person name="Yang D."/>
            <person name="Bader C.D."/>
            <person name="Teijaro C.N."/>
            <person name="Fluegel L."/>
            <person name="Davis C.M."/>
            <person name="Simpson J.R."/>
            <person name="Lauterbach L."/>
            <person name="Steele A.D."/>
            <person name="Gui C."/>
            <person name="Meng S."/>
            <person name="Li G."/>
            <person name="Viehrig K."/>
            <person name="Ye F."/>
            <person name="Su P."/>
            <person name="Kiefer A.F."/>
            <person name="Nichols A."/>
            <person name="Cepeda A.J."/>
            <person name="Yan W."/>
            <person name="Fan B."/>
            <person name="Jiang Y."/>
            <person name="Adhikari A."/>
            <person name="Zheng C.-J."/>
            <person name="Schuster L."/>
            <person name="Cowan T.M."/>
            <person name="Smanski M.J."/>
            <person name="Chevrette M.G."/>
            <person name="De Carvalho L.P.S."/>
            <person name="Shen B."/>
        </authorList>
    </citation>
    <scope>NUCLEOTIDE SEQUENCE [LARGE SCALE GENOMIC DNA]</scope>
    <source>
        <strain evidence="2 3">NPDC004045</strain>
    </source>
</reference>
<evidence type="ECO:0000313" key="3">
    <source>
        <dbReference type="Proteomes" id="UP001601444"/>
    </source>
</evidence>
<evidence type="ECO:0000313" key="2">
    <source>
        <dbReference type="EMBL" id="MFF0544189.1"/>
    </source>
</evidence>
<organism evidence="2 3">
    <name type="scientific">Nocardia thailandica</name>
    <dbReference type="NCBI Taxonomy" id="257275"/>
    <lineage>
        <taxon>Bacteria</taxon>
        <taxon>Bacillati</taxon>
        <taxon>Actinomycetota</taxon>
        <taxon>Actinomycetes</taxon>
        <taxon>Mycobacteriales</taxon>
        <taxon>Nocardiaceae</taxon>
        <taxon>Nocardia</taxon>
    </lineage>
</organism>
<dbReference type="Proteomes" id="UP001601444">
    <property type="component" value="Unassembled WGS sequence"/>
</dbReference>
<evidence type="ECO:0000256" key="1">
    <source>
        <dbReference type="SAM" id="Phobius"/>
    </source>
</evidence>
<protein>
    <submittedName>
        <fullName evidence="2">Uncharacterized protein</fullName>
    </submittedName>
</protein>
<proteinExistence type="predicted"/>
<feature type="transmembrane region" description="Helical" evidence="1">
    <location>
        <begin position="93"/>
        <end position="118"/>
    </location>
</feature>
<sequence>MSEIPGGVRLTSALLCGFAAVLAAPFAAAFTAAVYRFPIPLDGYARGIDEIWAAGFASLFYLVLGGGFLLAALGIGLGWALSGRYGTRPRRSYLLSVAAGVPLALAGAWALALLAHVVGPW</sequence>
<dbReference type="EMBL" id="JBIAMX010000008">
    <property type="protein sequence ID" value="MFF0544189.1"/>
    <property type="molecule type" value="Genomic_DNA"/>
</dbReference>
<keyword evidence="3" id="KW-1185">Reference proteome</keyword>
<name>A0ABW6PP56_9NOCA</name>
<dbReference type="RefSeq" id="WP_387700802.1">
    <property type="nucleotide sequence ID" value="NZ_JBIAMX010000008.1"/>
</dbReference>
<feature type="transmembrane region" description="Helical" evidence="1">
    <location>
        <begin position="53"/>
        <end position="81"/>
    </location>
</feature>
<gene>
    <name evidence="2" type="ORF">ACFYTF_15270</name>
</gene>
<keyword evidence="1" id="KW-1133">Transmembrane helix</keyword>
<keyword evidence="1" id="KW-0812">Transmembrane</keyword>
<keyword evidence="1" id="KW-0472">Membrane</keyword>
<comment type="caution">
    <text evidence="2">The sequence shown here is derived from an EMBL/GenBank/DDBJ whole genome shotgun (WGS) entry which is preliminary data.</text>
</comment>